<reference evidence="1 2" key="1">
    <citation type="journal article" date="2018" name="J. Microbiol.">
        <title>Aestuariibaculum marinum sp. nov., a marine bacterium isolated from seawater in South Korea.</title>
        <authorList>
            <person name="Choi J."/>
            <person name="Lee D."/>
            <person name="Jang J.H."/>
            <person name="Cha S."/>
            <person name="Seo T."/>
        </authorList>
    </citation>
    <scope>NUCLEOTIDE SEQUENCE [LARGE SCALE GENOMIC DNA]</scope>
    <source>
        <strain evidence="1 2">IP7</strain>
    </source>
</reference>
<evidence type="ECO:0000313" key="1">
    <source>
        <dbReference type="EMBL" id="MBD0824421.1"/>
    </source>
</evidence>
<accession>A0A8J6QBB3</accession>
<dbReference type="RefSeq" id="WP_188223722.1">
    <property type="nucleotide sequence ID" value="NZ_JACVXD010000005.1"/>
</dbReference>
<protein>
    <submittedName>
        <fullName evidence="1">Uncharacterized protein</fullName>
    </submittedName>
</protein>
<evidence type="ECO:0000313" key="2">
    <source>
        <dbReference type="Proteomes" id="UP000621516"/>
    </source>
</evidence>
<dbReference type="Proteomes" id="UP000621516">
    <property type="component" value="Unassembled WGS sequence"/>
</dbReference>
<comment type="caution">
    <text evidence="1">The sequence shown here is derived from an EMBL/GenBank/DDBJ whole genome shotgun (WGS) entry which is preliminary data.</text>
</comment>
<gene>
    <name evidence="1" type="ORF">ICJ85_10380</name>
</gene>
<organism evidence="1 2">
    <name type="scientific">Aestuariibaculum marinum</name>
    <dbReference type="NCBI Taxonomy" id="2683592"/>
    <lineage>
        <taxon>Bacteria</taxon>
        <taxon>Pseudomonadati</taxon>
        <taxon>Bacteroidota</taxon>
        <taxon>Flavobacteriia</taxon>
        <taxon>Flavobacteriales</taxon>
        <taxon>Flavobacteriaceae</taxon>
    </lineage>
</organism>
<keyword evidence="2" id="KW-1185">Reference proteome</keyword>
<name>A0A8J6QBB3_9FLAO</name>
<dbReference type="EMBL" id="JACVXD010000005">
    <property type="protein sequence ID" value="MBD0824421.1"/>
    <property type="molecule type" value="Genomic_DNA"/>
</dbReference>
<sequence>MSFFNSLLQKYNLPNHDDRPLWKYVLSDQDFEDLLSSLKRTSSYYIDSRDATLYYAEYWKRNYNGGSPGKEEVFSSIGGNIKYYMTSNEFFEYAKRGARILGVKWIKRQKTLYFRTLLIQGGLPLNHISQNQGKYQSFLLAVLEEQPETIEDFMFKPEIVGYLPKSSQNEVIYQNSLEIVRAIMNDDKAYDDLFENDEVIKTISGVLKVRNKSIKKHQRLSKPKNYWLLNFKGEKPGITLRLGLADSYSKKSLSDILGFEVIEREYQFYLNDELICVFRKLLNENYKTDWYNVQDYAWDSESIFPQAYVMVDGIKTEVNDFIQIMPAFDEPSLWTSHSDFEWRLVKGSGASNKQAAVLFPGNWYTEQLSRTFQLYGKEMSWLEFEGECQVNTQDEYRKYKSNVSSFDWTILSQKPSWMLKSNMAVIQGKLKVLVYDDNNKKLPEIAYDIYIKTRNISQTWENISDVKYLPQGHIIIKIEKDGLTTYDECFNIGNFQLNYLNTSINQAKLRVNNAGGFQFTLDKSEIMDIEAIGSEYSLKVNTSHLRVPTGLRGMLSYGKSKGLSFVLESPFQGMALIDANGNLISESTPLSLRSLYGIRILSTPGRETILRIKNKLKPYVVISKEIKSVSQPMIAFKDEIVRLYYLADAMDYKNKVCIELKEGSHLKSYEISGFSHTLNVENQFLREVGLFDSEDHLDLYAIPLNCETNQIAPIPLLNGGDTYKIPACETANQFIIISSEEGQHQLMPRFVNTKEDFQGIDKEERINKYHQELAQNNFQSEYWKQLLAYFNLAVRYNIPFSTFDQIRSIAKSGAVAARAFLFLGVNQYDPESFIQKSIPEVEKDLGISFHWINRTDWESALEEISLTYGVQYFEKYFGLRSSYFYENDLCEVLQFLNSGKIEASSVSHMQIDSLRSKLGQRVLKELPRICPEIYNDYRIPLKQHKEVSLLIKAAVCVAESIKEIEQDYSIWSANERANSERRNIQYCQYLDKDFYKKTILHVLK</sequence>
<dbReference type="AlphaFoldDB" id="A0A8J6QBB3"/>
<proteinExistence type="predicted"/>